<evidence type="ECO:0000313" key="1">
    <source>
        <dbReference type="EMBL" id="KGM35094.1"/>
    </source>
</evidence>
<dbReference type="OrthoDB" id="7347703at2"/>
<dbReference type="InterPro" id="IPR027417">
    <property type="entry name" value="P-loop_NTPase"/>
</dbReference>
<dbReference type="AlphaFoldDB" id="A0A0A0DAD5"/>
<dbReference type="RefSeq" id="WP_034833187.1">
    <property type="nucleotide sequence ID" value="NZ_JANX01000048.1"/>
</dbReference>
<gene>
    <name evidence="1" type="ORF">P409_06380</name>
</gene>
<evidence type="ECO:0000313" key="2">
    <source>
        <dbReference type="Proteomes" id="UP000029995"/>
    </source>
</evidence>
<dbReference type="EMBL" id="JANX01000048">
    <property type="protein sequence ID" value="KGM35094.1"/>
    <property type="molecule type" value="Genomic_DNA"/>
</dbReference>
<keyword evidence="1" id="KW-0808">Transferase</keyword>
<dbReference type="Proteomes" id="UP000029995">
    <property type="component" value="Unassembled WGS sequence"/>
</dbReference>
<dbReference type="Gene3D" id="3.40.50.300">
    <property type="entry name" value="P-loop containing nucleotide triphosphate hydrolases"/>
    <property type="match status" value="1"/>
</dbReference>
<comment type="caution">
    <text evidence="1">The sequence shown here is derived from an EMBL/GenBank/DDBJ whole genome shotgun (WGS) entry which is preliminary data.</text>
</comment>
<dbReference type="SUPFAM" id="SSF52540">
    <property type="entry name" value="P-loop containing nucleoside triphosphate hydrolases"/>
    <property type="match status" value="1"/>
</dbReference>
<organism evidence="1 2">
    <name type="scientific">Inquilinus limosus MP06</name>
    <dbReference type="NCBI Taxonomy" id="1398085"/>
    <lineage>
        <taxon>Bacteria</taxon>
        <taxon>Pseudomonadati</taxon>
        <taxon>Pseudomonadota</taxon>
        <taxon>Alphaproteobacteria</taxon>
        <taxon>Rhodospirillales</taxon>
        <taxon>Rhodospirillaceae</taxon>
        <taxon>Inquilinus</taxon>
    </lineage>
</organism>
<keyword evidence="1" id="KW-0418">Kinase</keyword>
<dbReference type="GO" id="GO:0016301">
    <property type="term" value="F:kinase activity"/>
    <property type="evidence" value="ECO:0007669"/>
    <property type="project" value="UniProtKB-KW"/>
</dbReference>
<reference evidence="1 2" key="1">
    <citation type="submission" date="2014-01" db="EMBL/GenBank/DDBJ databases">
        <title>Genome sequence determination for a cystic fibrosis isolate, Inquilinus limosus.</title>
        <authorList>
            <person name="Pino M."/>
            <person name="Di Conza J."/>
            <person name="Gutkind G."/>
        </authorList>
    </citation>
    <scope>NUCLEOTIDE SEQUENCE [LARGE SCALE GENOMIC DNA]</scope>
    <source>
        <strain evidence="1 2">MP06</strain>
    </source>
</reference>
<name>A0A0A0DAD5_9PROT</name>
<protein>
    <submittedName>
        <fullName evidence="1">Shikimate kinase</fullName>
    </submittedName>
</protein>
<dbReference type="PRINTS" id="PR01100">
    <property type="entry name" value="SHIKIMTKNASE"/>
</dbReference>
<sequence>MKTVLITGMSGSGKTAVIRELAARGHDTRDLDTPEWSEWVDAAPGDDLTPGEGKDWVWREDRLDALLAAPRDRTLFLSGTSETMGRFLPRIDLVILLSAPVETLLERMAARTDGYGRTGEERRRAAELVALVEPLLRQSADHEIDTRRPVAETVDAILRLT</sequence>
<accession>A0A0A0DAD5</accession>
<proteinExistence type="predicted"/>
<dbReference type="Pfam" id="PF13238">
    <property type="entry name" value="AAA_18"/>
    <property type="match status" value="1"/>
</dbReference>